<dbReference type="Gramene" id="Bo8g110810.1">
    <property type="protein sequence ID" value="Bo8g110810.1"/>
    <property type="gene ID" value="Bo8g110810"/>
</dbReference>
<feature type="transmembrane region" description="Helical" evidence="7">
    <location>
        <begin position="1089"/>
        <end position="1108"/>
    </location>
</feature>
<feature type="transmembrane region" description="Helical" evidence="7">
    <location>
        <begin position="1415"/>
        <end position="1432"/>
    </location>
</feature>
<accession>A0A0D3DY82</accession>
<evidence type="ECO:0000256" key="1">
    <source>
        <dbReference type="ARBA" id="ARBA00004370"/>
    </source>
</evidence>
<feature type="transmembrane region" description="Helical" evidence="7">
    <location>
        <begin position="794"/>
        <end position="815"/>
    </location>
</feature>
<comment type="subcellular location">
    <subcellularLocation>
        <location evidence="1">Membrane</location>
    </subcellularLocation>
</comment>
<feature type="transmembrane region" description="Helical" evidence="7">
    <location>
        <begin position="1312"/>
        <end position="1331"/>
    </location>
</feature>
<evidence type="ECO:0000313" key="9">
    <source>
        <dbReference type="EnsemblPlants" id="Bo8g110810.1"/>
    </source>
</evidence>
<feature type="transmembrane region" description="Helical" evidence="7">
    <location>
        <begin position="408"/>
        <end position="426"/>
    </location>
</feature>
<feature type="transmembrane region" description="Helical" evidence="7">
    <location>
        <begin position="711"/>
        <end position="733"/>
    </location>
</feature>
<dbReference type="EnsemblPlants" id="Bo8g110810.1">
    <property type="protein sequence ID" value="Bo8g110810.1"/>
    <property type="gene ID" value="Bo8g110810"/>
</dbReference>
<keyword evidence="5 7" id="KW-1133">Transmembrane helix</keyword>
<name>A0A0D3DY82_BRAOL</name>
<feature type="transmembrane region" description="Helical" evidence="7">
    <location>
        <begin position="60"/>
        <end position="77"/>
    </location>
</feature>
<feature type="transmembrane region" description="Helical" evidence="7">
    <location>
        <begin position="183"/>
        <end position="208"/>
    </location>
</feature>
<dbReference type="HOGENOM" id="CLU_248194_0_0_1"/>
<keyword evidence="4" id="KW-0029">Amino-acid transport</keyword>
<protein>
    <recommendedName>
        <fullName evidence="8">Amino acid transporter transmembrane domain-containing protein</fullName>
    </recommendedName>
</protein>
<keyword evidence="10" id="KW-1185">Reference proteome</keyword>
<sequence length="1511" mass="163975">MKSFHTEYNPSAVEAAGNNFDDDGREKRTGTVMTASAHIITAVIGSGVLSLAWAIAQLGWVAGTVILVTFAVINYFTSTMLADCYRSPDTGIRNYNYMDVVRAYLGGWKVKLCGLAQYGSLVGITIGYTITASISLVAIGKANCFHEKGHGAKCSVSNYPLMAAFGIIQIVLSQIHNFHKLSFLSIIATVMSFSYASIGIGLALAALASGKVGKTDLTGTVVGVDVTASDKIWRSFQAAGDIAFSYAFSVVLVEIQACILSIRDDTLRSSPPENKVMKKASLAGVSTTTGFYILCGCIGYAAFGNQAPGDFLTDFGFYEPYWLIDFANACIAVHLIAAYQVFAQPIFQFIEKKCNKAWPESNFITKDYSINIPLLGKCRINFFRLVWRSTYVILTTVAAMIFPFFNAILGLIGALTFWPLTVYFPVEMHISQKKVKKYTMRWIGLKLLVLVCLVVSLLAAVGSIVGLIISPLNMKSFDTSSAVESGTVAGNNVDDDGGEKRTGTLMTASAHIITAVIGSGVLSLAWAIAQLGWVAGTVLLVSFAVVVNYTSRMLADCYRSPDAGTRNNTYMDVVRAYLGGRKVQLCGLAQYGSLVGMTIGYTITASISFVAIGKANCFHDKGHGAKCSVSNYPAMAAFGIIQIVLSQIPNFHKLSFLSIIAAVMSFSYSSIGTGLALADLASGKVGKTELTGTVVGVDVTASDKLWKSFQAAGNIAFSYAYSVVLVEIQACIFSTRNDTLSSSPPENIVMKKASLVGVSTATAFYILCACMGYATFGSQAPGDLLTDFGFYEPYWLIDFANACIAVHLIGAYQVIAQPIFQFVEKKCNKAWPKSNFITKEHSMNIPLLGKCRINFFRLVWRTIYVIFSTVIAMIFPFFNAVLGLIGAVAFWPLTVYFPVEMHISQKKIKKYTMRWIGLKLLVLDEVSKLNEGFDTRFRSMEDSLRQMLNEAVISIREGGSNTPIGSHRPEGAQPSVSVTRDLAQRINGARRGLAMVDGKIFEERSKALIPTWRSVSTVTQLKSKDLVSPLKMKSFDTSSVVESGAGAGNNVDDDCREKRTGTLITASAHIITTVIGSGVLSLAWAIAQLGWVVGTVILVAFAVIVNYTSRMLADSYRSPEGTRNYTYMDVVRVYLGGRKVQLCGLAQFGSLVGVTIGYTITASISLVAIGKANCFHDKGHGAKCSVSNYPLMAAFGIVQIFLSQIPNFHKLSFLSIIATVMSFSYASIGFGLALAALASGKVGKTGLTGTVVRVDVTASDKLWKSFQAAGNIAFSYAYSVVLVEIQACILSINDDTLRSSPPENKVMKKASLAAVSTTTAFYILCGCIGYATFGNQAPGDFLTDFGFYEPYWLIDFANACIAVHLIGAYQVFAQPIFQFVEKKCNQAWPESNFITKEPSMNVPLLGKCRINFFRLVWRTTYVIFSTVVAMIFPFFNAILGLIGAVAFWPLTVYFPVEMHISQKKVKKYSVRWIVLKLLVLVCLIVSLLAAIGSIVGLISSVKAYKPFHNLD</sequence>
<keyword evidence="2" id="KW-0813">Transport</keyword>
<keyword evidence="3 7" id="KW-0812">Transmembrane</keyword>
<feature type="transmembrane region" description="Helical" evidence="7">
    <location>
        <begin position="1477"/>
        <end position="1501"/>
    </location>
</feature>
<dbReference type="Proteomes" id="UP000032141">
    <property type="component" value="Chromosome C8"/>
</dbReference>
<evidence type="ECO:0000313" key="10">
    <source>
        <dbReference type="Proteomes" id="UP000032141"/>
    </source>
</evidence>
<dbReference type="PANTHER" id="PTHR48017">
    <property type="entry name" value="OS05G0424000 PROTEIN-RELATED"/>
    <property type="match status" value="1"/>
</dbReference>
<feature type="transmembrane region" description="Helical" evidence="7">
    <location>
        <begin position="35"/>
        <end position="54"/>
    </location>
</feature>
<evidence type="ECO:0000256" key="2">
    <source>
        <dbReference type="ARBA" id="ARBA00022448"/>
    </source>
</evidence>
<dbReference type="InterPro" id="IPR013057">
    <property type="entry name" value="AA_transpt_TM"/>
</dbReference>
<evidence type="ECO:0000256" key="4">
    <source>
        <dbReference type="ARBA" id="ARBA00022970"/>
    </source>
</evidence>
<reference evidence="9 10" key="1">
    <citation type="journal article" date="2014" name="Genome Biol.">
        <title>Transcriptome and methylome profiling reveals relics of genome dominance in the mesopolyploid Brassica oleracea.</title>
        <authorList>
            <person name="Parkin I.A."/>
            <person name="Koh C."/>
            <person name="Tang H."/>
            <person name="Robinson S.J."/>
            <person name="Kagale S."/>
            <person name="Clarke W.E."/>
            <person name="Town C.D."/>
            <person name="Nixon J."/>
            <person name="Krishnakumar V."/>
            <person name="Bidwell S.L."/>
            <person name="Denoeud F."/>
            <person name="Belcram H."/>
            <person name="Links M.G."/>
            <person name="Just J."/>
            <person name="Clarke C."/>
            <person name="Bender T."/>
            <person name="Huebert T."/>
            <person name="Mason A.S."/>
            <person name="Pires J.C."/>
            <person name="Barker G."/>
            <person name="Moore J."/>
            <person name="Walley P.G."/>
            <person name="Manoli S."/>
            <person name="Batley J."/>
            <person name="Edwards D."/>
            <person name="Nelson M.N."/>
            <person name="Wang X."/>
            <person name="Paterson A.H."/>
            <person name="King G."/>
            <person name="Bancroft I."/>
            <person name="Chalhoub B."/>
            <person name="Sharpe A.G."/>
        </authorList>
    </citation>
    <scope>NUCLEOTIDE SEQUENCE</scope>
    <source>
        <strain evidence="9 10">cv. TO1000</strain>
    </source>
</reference>
<keyword evidence="6 7" id="KW-0472">Membrane</keyword>
<feature type="transmembrane region" description="Helical" evidence="7">
    <location>
        <begin position="1351"/>
        <end position="1372"/>
    </location>
</feature>
<feature type="transmembrane region" description="Helical" evidence="7">
    <location>
        <begin position="1148"/>
        <end position="1169"/>
    </location>
</feature>
<feature type="transmembrane region" description="Helical" evidence="7">
    <location>
        <begin position="1213"/>
        <end position="1238"/>
    </location>
</feature>
<reference evidence="9" key="2">
    <citation type="submission" date="2015-03" db="UniProtKB">
        <authorList>
            <consortium name="EnsemblPlants"/>
        </authorList>
    </citation>
    <scope>IDENTIFICATION</scope>
</reference>
<evidence type="ECO:0000256" key="6">
    <source>
        <dbReference type="ARBA" id="ARBA00023136"/>
    </source>
</evidence>
<organism evidence="9 10">
    <name type="scientific">Brassica oleracea var. oleracea</name>
    <dbReference type="NCBI Taxonomy" id="109376"/>
    <lineage>
        <taxon>Eukaryota</taxon>
        <taxon>Viridiplantae</taxon>
        <taxon>Streptophyta</taxon>
        <taxon>Embryophyta</taxon>
        <taxon>Tracheophyta</taxon>
        <taxon>Spermatophyta</taxon>
        <taxon>Magnoliopsida</taxon>
        <taxon>eudicotyledons</taxon>
        <taxon>Gunneridae</taxon>
        <taxon>Pentapetalae</taxon>
        <taxon>rosids</taxon>
        <taxon>malvids</taxon>
        <taxon>Brassicales</taxon>
        <taxon>Brassicaceae</taxon>
        <taxon>Brassiceae</taxon>
        <taxon>Brassica</taxon>
    </lineage>
</organism>
<feature type="transmembrane region" description="Helical" evidence="7">
    <location>
        <begin position="282"/>
        <end position="303"/>
    </location>
</feature>
<feature type="transmembrane region" description="Helical" evidence="7">
    <location>
        <begin position="323"/>
        <end position="343"/>
    </location>
</feature>
<feature type="transmembrane region" description="Helical" evidence="7">
    <location>
        <begin position="753"/>
        <end position="774"/>
    </location>
</feature>
<feature type="transmembrane region" description="Helical" evidence="7">
    <location>
        <begin position="858"/>
        <end position="875"/>
    </location>
</feature>
<feature type="transmembrane region" description="Helical" evidence="7">
    <location>
        <begin position="385"/>
        <end position="402"/>
    </location>
</feature>
<feature type="transmembrane region" description="Helical" evidence="7">
    <location>
        <begin position="632"/>
        <end position="649"/>
    </location>
</feature>
<feature type="transmembrane region" description="Helical" evidence="7">
    <location>
        <begin position="243"/>
        <end position="262"/>
    </location>
</feature>
<feature type="domain" description="Amino acid transporter transmembrane" evidence="8">
    <location>
        <begin position="28"/>
        <end position="469"/>
    </location>
</feature>
<feature type="transmembrane region" description="Helical" evidence="7">
    <location>
        <begin position="447"/>
        <end position="469"/>
    </location>
</feature>
<feature type="transmembrane region" description="Helical" evidence="7">
    <location>
        <begin position="881"/>
        <end position="899"/>
    </location>
</feature>
<feature type="transmembrane region" description="Helical" evidence="7">
    <location>
        <begin position="118"/>
        <end position="139"/>
    </location>
</feature>
<feature type="transmembrane region" description="Helical" evidence="7">
    <location>
        <begin position="591"/>
        <end position="612"/>
    </location>
</feature>
<feature type="domain" description="Amino acid transporter transmembrane" evidence="8">
    <location>
        <begin position="1060"/>
        <end position="1498"/>
    </location>
</feature>
<feature type="transmembrane region" description="Helical" evidence="7">
    <location>
        <begin position="159"/>
        <end position="176"/>
    </location>
</feature>
<dbReference type="Pfam" id="PF01490">
    <property type="entry name" value="Aa_trans"/>
    <property type="match status" value="3"/>
</dbReference>
<feature type="transmembrane region" description="Helical" evidence="7">
    <location>
        <begin position="1272"/>
        <end position="1292"/>
    </location>
</feature>
<dbReference type="GO" id="GO:0006865">
    <property type="term" value="P:amino acid transport"/>
    <property type="evidence" value="ECO:0007669"/>
    <property type="project" value="UniProtKB-KW"/>
</dbReference>
<proteinExistence type="predicted"/>
<feature type="transmembrane region" description="Helical" evidence="7">
    <location>
        <begin position="1438"/>
        <end position="1456"/>
    </location>
</feature>
<feature type="transmembrane region" description="Helical" evidence="7">
    <location>
        <begin position="656"/>
        <end position="678"/>
    </location>
</feature>
<dbReference type="eggNOG" id="KOG1303">
    <property type="taxonomic scope" value="Eukaryota"/>
</dbReference>
<evidence type="ECO:0000259" key="8">
    <source>
        <dbReference type="Pfam" id="PF01490"/>
    </source>
</evidence>
<evidence type="ECO:0000256" key="7">
    <source>
        <dbReference type="SAM" id="Phobius"/>
    </source>
</evidence>
<evidence type="ECO:0000256" key="5">
    <source>
        <dbReference type="ARBA" id="ARBA00022989"/>
    </source>
</evidence>
<dbReference type="STRING" id="109376.A0A0D3DY82"/>
<feature type="transmembrane region" description="Helical" evidence="7">
    <location>
        <begin position="524"/>
        <end position="549"/>
    </location>
</feature>
<evidence type="ECO:0000256" key="3">
    <source>
        <dbReference type="ARBA" id="ARBA00022692"/>
    </source>
</evidence>
<dbReference type="GO" id="GO:0016020">
    <property type="term" value="C:membrane"/>
    <property type="evidence" value="ECO:0007669"/>
    <property type="project" value="UniProtKB-SubCell"/>
</dbReference>
<dbReference type="OMA" id="YTIWILT"/>
<feature type="transmembrane region" description="Helical" evidence="7">
    <location>
        <begin position="1063"/>
        <end position="1083"/>
    </location>
</feature>
<feature type="transmembrane region" description="Helical" evidence="7">
    <location>
        <begin position="1189"/>
        <end position="1206"/>
    </location>
</feature>
<feature type="domain" description="Amino acid transporter transmembrane" evidence="8">
    <location>
        <begin position="502"/>
        <end position="917"/>
    </location>
</feature>